<feature type="region of interest" description="Disordered" evidence="1">
    <location>
        <begin position="131"/>
        <end position="157"/>
    </location>
</feature>
<organism evidence="4 5">
    <name type="scientific">Cnuella takakiae</name>
    <dbReference type="NCBI Taxonomy" id="1302690"/>
    <lineage>
        <taxon>Bacteria</taxon>
        <taxon>Pseudomonadati</taxon>
        <taxon>Bacteroidota</taxon>
        <taxon>Chitinophagia</taxon>
        <taxon>Chitinophagales</taxon>
        <taxon>Chitinophagaceae</taxon>
        <taxon>Cnuella</taxon>
    </lineage>
</organism>
<dbReference type="Pfam" id="PF01344">
    <property type="entry name" value="Kelch_1"/>
    <property type="match status" value="1"/>
</dbReference>
<dbReference type="Gene3D" id="2.60.40.10">
    <property type="entry name" value="Immunoglobulins"/>
    <property type="match status" value="2"/>
</dbReference>
<feature type="compositionally biased region" description="Polar residues" evidence="1">
    <location>
        <begin position="142"/>
        <end position="157"/>
    </location>
</feature>
<name>A0A1M4SBR9_9BACT</name>
<evidence type="ECO:0000256" key="1">
    <source>
        <dbReference type="SAM" id="MobiDB-lite"/>
    </source>
</evidence>
<keyword evidence="2" id="KW-0732">Signal</keyword>
<evidence type="ECO:0000259" key="3">
    <source>
        <dbReference type="SMART" id="SM00089"/>
    </source>
</evidence>
<dbReference type="Proteomes" id="UP000184368">
    <property type="component" value="Unassembled WGS sequence"/>
</dbReference>
<dbReference type="SUPFAM" id="SSF117281">
    <property type="entry name" value="Kelch motif"/>
    <property type="match status" value="1"/>
</dbReference>
<dbReference type="RefSeq" id="WP_083596264.1">
    <property type="nucleotide sequence ID" value="NZ_FQUO01000001.1"/>
</dbReference>
<dbReference type="STRING" id="1302690.BUE76_23160"/>
<dbReference type="SMART" id="SM00089">
    <property type="entry name" value="PKD"/>
    <property type="match status" value="2"/>
</dbReference>
<gene>
    <name evidence="4" type="ORF">SAMN05444008_10159</name>
</gene>
<dbReference type="FunFam" id="2.60.40.10:FF:000257">
    <property type="entry name" value="Dyslexia-associated protein KIAA0319-like"/>
    <property type="match status" value="1"/>
</dbReference>
<dbReference type="InterPro" id="IPR029865">
    <property type="entry name" value="KIAA0319-like"/>
</dbReference>
<feature type="domain" description="PKD/Chitinase" evidence="3">
    <location>
        <begin position="132"/>
        <end position="221"/>
    </location>
</feature>
<evidence type="ECO:0000313" key="4">
    <source>
        <dbReference type="EMBL" id="SHE29497.1"/>
    </source>
</evidence>
<dbReference type="SMART" id="SM00612">
    <property type="entry name" value="Kelch"/>
    <property type="match status" value="2"/>
</dbReference>
<dbReference type="InterPro" id="IPR011043">
    <property type="entry name" value="Gal_Oxase/kelch_b-propeller"/>
</dbReference>
<dbReference type="GO" id="GO:0016020">
    <property type="term" value="C:membrane"/>
    <property type="evidence" value="ECO:0007669"/>
    <property type="project" value="TreeGrafter"/>
</dbReference>
<keyword evidence="5" id="KW-1185">Reference proteome</keyword>
<dbReference type="InterPro" id="IPR022409">
    <property type="entry name" value="PKD/Chitinase_dom"/>
</dbReference>
<dbReference type="InterPro" id="IPR035986">
    <property type="entry name" value="PKD_dom_sf"/>
</dbReference>
<accession>A0A1M4SBR9</accession>
<evidence type="ECO:0000313" key="5">
    <source>
        <dbReference type="Proteomes" id="UP000184368"/>
    </source>
</evidence>
<dbReference type="SUPFAM" id="SSF50965">
    <property type="entry name" value="Galactose oxidase, central domain"/>
    <property type="match status" value="1"/>
</dbReference>
<dbReference type="InterPro" id="IPR006652">
    <property type="entry name" value="Kelch_1"/>
</dbReference>
<dbReference type="PANTHER" id="PTHR46182:SF2">
    <property type="entry name" value="FI19480P1"/>
    <property type="match status" value="1"/>
</dbReference>
<dbReference type="AlphaFoldDB" id="A0A1M4SBR9"/>
<protein>
    <submittedName>
        <fullName evidence="4">N-acetylneuraminic acid mutarotase</fullName>
    </submittedName>
</protein>
<dbReference type="InterPro" id="IPR015915">
    <property type="entry name" value="Kelch-typ_b-propeller"/>
</dbReference>
<dbReference type="OrthoDB" id="9805017at2"/>
<dbReference type="SUPFAM" id="SSF49299">
    <property type="entry name" value="PKD domain"/>
    <property type="match status" value="2"/>
</dbReference>
<dbReference type="PANTHER" id="PTHR46182">
    <property type="entry name" value="FI19480P1"/>
    <property type="match status" value="1"/>
</dbReference>
<dbReference type="PROSITE" id="PS51257">
    <property type="entry name" value="PROKAR_LIPOPROTEIN"/>
    <property type="match status" value="1"/>
</dbReference>
<feature type="signal peptide" evidence="2">
    <location>
        <begin position="1"/>
        <end position="19"/>
    </location>
</feature>
<sequence length="579" mass="61104">MRKFQKLSLFCLATVLVFAISCQKEIDCYLCNKPPLADAGADQKVPDGQDSVLLNGSASTDPDGKIVAWLWTKLTGPASFAIVNAKSPVTSLKNLVAGNYILELEVTDERGASAKDTVQIIVANTTVNRPPVADAGPDKTISLPNSTTTLDGSNSTDPDGNIASYKWSMVSGPSAAGITQANAATTQVSGLTEGLYHFELLVTDAGGLFARDTVQVTASAPPAVLSCGEANRQIINARLVPFAKLSEPSSGMAVAAAGNIIAFAGASLSGNPANYGSSAVHIYNTGTETWSAATLSAWRADIAVVAAGNKIFFAGGRLGNAGAYNYFSTVDIYDVATSKWSVAQLSQARAYIATATVGDKVFFAGGEQEWPLPVSDRVDIYNLSTGTWSTTSLSVPRNGLTAVATNNKVLFAGGSNQLGGMHTVTDVIDIYDNATGSWTTSNLNEPKTFFAGINVGNKIFWAGGYDESGNPTCKVEVRDLAAQTSATAFLFHPFSYVSHQGQNAVVRDNKIIWFATLDPLNGNATQQFNIYDLATGRWAIGMLPYKINGASVICVDDIIYVAGGSVNGRMTDEVRKLEW</sequence>
<dbReference type="Pfam" id="PF22352">
    <property type="entry name" value="K319L-like_PKD"/>
    <property type="match status" value="2"/>
</dbReference>
<feature type="chain" id="PRO_5012138019" evidence="2">
    <location>
        <begin position="20"/>
        <end position="579"/>
    </location>
</feature>
<feature type="domain" description="PKD/Chitinase" evidence="3">
    <location>
        <begin position="36"/>
        <end position="125"/>
    </location>
</feature>
<dbReference type="EMBL" id="FQUO01000001">
    <property type="protein sequence ID" value="SHE29497.1"/>
    <property type="molecule type" value="Genomic_DNA"/>
</dbReference>
<dbReference type="Gene3D" id="2.120.10.80">
    <property type="entry name" value="Kelch-type beta propeller"/>
    <property type="match status" value="2"/>
</dbReference>
<dbReference type="InterPro" id="IPR013783">
    <property type="entry name" value="Ig-like_fold"/>
</dbReference>
<proteinExistence type="predicted"/>
<reference evidence="4 5" key="1">
    <citation type="submission" date="2016-11" db="EMBL/GenBank/DDBJ databases">
        <authorList>
            <person name="Jaros S."/>
            <person name="Januszkiewicz K."/>
            <person name="Wedrychowicz H."/>
        </authorList>
    </citation>
    <scope>NUCLEOTIDE SEQUENCE [LARGE SCALE GENOMIC DNA]</scope>
    <source>
        <strain evidence="4 5">DSM 26897</strain>
    </source>
</reference>
<evidence type="ECO:0000256" key="2">
    <source>
        <dbReference type="SAM" id="SignalP"/>
    </source>
</evidence>
<dbReference type="GO" id="GO:0031410">
    <property type="term" value="C:cytoplasmic vesicle"/>
    <property type="evidence" value="ECO:0007669"/>
    <property type="project" value="TreeGrafter"/>
</dbReference>